<dbReference type="SMART" id="SM00271">
    <property type="entry name" value="DnaJ"/>
    <property type="match status" value="1"/>
</dbReference>
<organism evidence="2 3">
    <name type="scientific">Heterodera trifolii</name>
    <dbReference type="NCBI Taxonomy" id="157864"/>
    <lineage>
        <taxon>Eukaryota</taxon>
        <taxon>Metazoa</taxon>
        <taxon>Ecdysozoa</taxon>
        <taxon>Nematoda</taxon>
        <taxon>Chromadorea</taxon>
        <taxon>Rhabditida</taxon>
        <taxon>Tylenchina</taxon>
        <taxon>Tylenchomorpha</taxon>
        <taxon>Tylenchoidea</taxon>
        <taxon>Heteroderidae</taxon>
        <taxon>Heteroderinae</taxon>
        <taxon>Heterodera</taxon>
    </lineage>
</organism>
<dbReference type="Gene3D" id="1.10.287.110">
    <property type="entry name" value="DnaJ domain"/>
    <property type="match status" value="1"/>
</dbReference>
<proteinExistence type="predicted"/>
<dbReference type="InterPro" id="IPR036869">
    <property type="entry name" value="J_dom_sf"/>
</dbReference>
<feature type="domain" description="J" evidence="1">
    <location>
        <begin position="19"/>
        <end position="83"/>
    </location>
</feature>
<dbReference type="AlphaFoldDB" id="A0ABD2KIC3"/>
<gene>
    <name evidence="2" type="ORF">niasHT_027768</name>
</gene>
<dbReference type="PROSITE" id="PS50076">
    <property type="entry name" value="DNAJ_2"/>
    <property type="match status" value="1"/>
</dbReference>
<comment type="caution">
    <text evidence="2">The sequence shown here is derived from an EMBL/GenBank/DDBJ whole genome shotgun (WGS) entry which is preliminary data.</text>
</comment>
<dbReference type="EMBL" id="JBICBT010000750">
    <property type="protein sequence ID" value="KAL3102680.1"/>
    <property type="molecule type" value="Genomic_DNA"/>
</dbReference>
<dbReference type="Proteomes" id="UP001620626">
    <property type="component" value="Unassembled WGS sequence"/>
</dbReference>
<name>A0ABD2KIC3_9BILA</name>
<evidence type="ECO:0000313" key="2">
    <source>
        <dbReference type="EMBL" id="KAL3102680.1"/>
    </source>
</evidence>
<keyword evidence="3" id="KW-1185">Reference proteome</keyword>
<reference evidence="2 3" key="1">
    <citation type="submission" date="2024-10" db="EMBL/GenBank/DDBJ databases">
        <authorList>
            <person name="Kim D."/>
        </authorList>
    </citation>
    <scope>NUCLEOTIDE SEQUENCE [LARGE SCALE GENOMIC DNA]</scope>
    <source>
        <strain evidence="2">BH-2024</strain>
    </source>
</reference>
<dbReference type="CDD" id="cd06257">
    <property type="entry name" value="DnaJ"/>
    <property type="match status" value="1"/>
</dbReference>
<dbReference type="Pfam" id="PF00226">
    <property type="entry name" value="DnaJ"/>
    <property type="match status" value="1"/>
</dbReference>
<evidence type="ECO:0000313" key="3">
    <source>
        <dbReference type="Proteomes" id="UP001620626"/>
    </source>
</evidence>
<dbReference type="InterPro" id="IPR001623">
    <property type="entry name" value="DnaJ_domain"/>
</dbReference>
<protein>
    <recommendedName>
        <fullName evidence="1">J domain-containing protein</fullName>
    </recommendedName>
</protein>
<sequence length="204" mass="23620">MFSSGRKNNSITSNYGNLLPHEWLCVRQNATAEEINENYRKLVRVIHPDKNNQCSDKLFMHIKNARDELLGYPGSTRMLDEYNDHQMDMVFEPFSVVLKKRNCQEIVDLMQMLPKSAAESVARGAMGRTDLSLLNHLVKIAANYAMDDMMLAYKKALESKFVCKKCRKQMHLDDICYCYKAKTNCHCNARKCCDTKPEDRGNFF</sequence>
<evidence type="ECO:0000259" key="1">
    <source>
        <dbReference type="PROSITE" id="PS50076"/>
    </source>
</evidence>
<accession>A0ABD2KIC3</accession>
<dbReference type="SUPFAM" id="SSF46565">
    <property type="entry name" value="Chaperone J-domain"/>
    <property type="match status" value="1"/>
</dbReference>